<dbReference type="AlphaFoldDB" id="A0AAV9UY80"/>
<name>A0AAV9UY80_9PEZI</name>
<feature type="region of interest" description="Disordered" evidence="1">
    <location>
        <begin position="219"/>
        <end position="239"/>
    </location>
</feature>
<dbReference type="Proteomes" id="UP001375240">
    <property type="component" value="Unassembled WGS sequence"/>
</dbReference>
<reference evidence="3 4" key="1">
    <citation type="submission" date="2019-10" db="EMBL/GenBank/DDBJ databases">
        <authorList>
            <person name="Palmer J.M."/>
        </authorList>
    </citation>
    <scope>NUCLEOTIDE SEQUENCE [LARGE SCALE GENOMIC DNA]</scope>
    <source>
        <strain evidence="3 4">TWF696</strain>
    </source>
</reference>
<evidence type="ECO:0000256" key="1">
    <source>
        <dbReference type="SAM" id="MobiDB-lite"/>
    </source>
</evidence>
<gene>
    <name evidence="3" type="ORF">TWF696_006293</name>
</gene>
<feature type="region of interest" description="Disordered" evidence="1">
    <location>
        <begin position="324"/>
        <end position="365"/>
    </location>
</feature>
<dbReference type="InterPro" id="IPR010733">
    <property type="entry name" value="DUF1308"/>
</dbReference>
<feature type="region of interest" description="Disordered" evidence="1">
    <location>
        <begin position="484"/>
        <end position="508"/>
    </location>
</feature>
<protein>
    <recommendedName>
        <fullName evidence="2">DUF1308 domain-containing protein</fullName>
    </recommendedName>
</protein>
<dbReference type="PANTHER" id="PTHR13379:SF0">
    <property type="entry name" value="UPF0415 PROTEIN C7ORF25"/>
    <property type="match status" value="1"/>
</dbReference>
<accession>A0AAV9UY80</accession>
<dbReference type="PANTHER" id="PTHR13379">
    <property type="entry name" value="UNCHARACTERIZED DUF1308"/>
    <property type="match status" value="1"/>
</dbReference>
<keyword evidence="4" id="KW-1185">Reference proteome</keyword>
<dbReference type="Pfam" id="PF07000">
    <property type="entry name" value="DUF1308"/>
    <property type="match status" value="1"/>
</dbReference>
<proteinExistence type="predicted"/>
<sequence length="646" mass="71116">MEVCSSGNDDAAAKCNKLNAPPPKIISCDDLSSDSTDDDNPAPPLNPLADSLLKRCITLADELDLLEKKLFLRLPPKLRSKKGNLPIELRHFRGAIQVEQRSLEALCYKSPTEQTLHACRSSNLKFLESVWSVAKTCTGLQVIFRTVYLINNPAHTDSLAGDIAKARLKPRGKEKAVLKKNKTPVQVDIIAQSGLEWIKVANISQKRLETEFAKARWEAESFRDDDDDDDTVVGRDDDASSVQTGRVTLVDEFQRDTDAFSLVRSARAMVQAAQQTRVQYLHPEITIVMPNITYDANDQSPVHALVTAILATGARVQTANTLLKSPCPPPENINANNPNYTHTHTQTPNPLLPSPSPPSNSNVTDDSCRIASTSTDIHEILYTLSTTADPTTLITPTAILDCTVLLALVSDLSHDIVVEQPVFHRYILAQVRSEREEPLLPHWMYPALAARRLACTFDAYKRFREIVEIVGSDREKARAEALVSAPGRDWKHPGSASHRPIQTSTTTARATATEAAIVAATAPLDEDDRRARLQTLQSLSRHAVPDTLNLPITVIDSLEHELTATNAIAARIGPELSSVNRSSLFTAWQLGWTIVTTNGSVVKRLEWLVEENRMSDGDVGPRVHLLAIARSLVGKMKRGVEILEGK</sequence>
<evidence type="ECO:0000313" key="3">
    <source>
        <dbReference type="EMBL" id="KAK6350044.1"/>
    </source>
</evidence>
<evidence type="ECO:0000259" key="2">
    <source>
        <dbReference type="Pfam" id="PF07000"/>
    </source>
</evidence>
<feature type="region of interest" description="Disordered" evidence="1">
    <location>
        <begin position="1"/>
        <end position="22"/>
    </location>
</feature>
<comment type="caution">
    <text evidence="3">The sequence shown here is derived from an EMBL/GenBank/DDBJ whole genome shotgun (WGS) entry which is preliminary data.</text>
</comment>
<organism evidence="3 4">
    <name type="scientific">Orbilia brochopaga</name>
    <dbReference type="NCBI Taxonomy" id="3140254"/>
    <lineage>
        <taxon>Eukaryota</taxon>
        <taxon>Fungi</taxon>
        <taxon>Dikarya</taxon>
        <taxon>Ascomycota</taxon>
        <taxon>Pezizomycotina</taxon>
        <taxon>Orbiliomycetes</taxon>
        <taxon>Orbiliales</taxon>
        <taxon>Orbiliaceae</taxon>
        <taxon>Orbilia</taxon>
    </lineage>
</organism>
<feature type="domain" description="DUF1308" evidence="2">
    <location>
        <begin position="400"/>
        <end position="484"/>
    </location>
</feature>
<dbReference type="EMBL" id="JAVHNQ010000004">
    <property type="protein sequence ID" value="KAK6350044.1"/>
    <property type="molecule type" value="Genomic_DNA"/>
</dbReference>
<evidence type="ECO:0000313" key="4">
    <source>
        <dbReference type="Proteomes" id="UP001375240"/>
    </source>
</evidence>